<dbReference type="SUPFAM" id="SSF54518">
    <property type="entry name" value="Tubby C-terminal domain-like"/>
    <property type="match status" value="1"/>
</dbReference>
<dbReference type="Proteomes" id="UP000663868">
    <property type="component" value="Unassembled WGS sequence"/>
</dbReference>
<evidence type="ECO:0000313" key="2">
    <source>
        <dbReference type="EMBL" id="CAF4067103.1"/>
    </source>
</evidence>
<dbReference type="InterPro" id="IPR007612">
    <property type="entry name" value="LOR"/>
</dbReference>
<accession>A0A819SRS9</accession>
<dbReference type="InterPro" id="IPR038595">
    <property type="entry name" value="LOR_sf"/>
</dbReference>
<comment type="similarity">
    <text evidence="1">Belongs to the LOR family.</text>
</comment>
<gene>
    <name evidence="2" type="ORF">KXQ929_LOCUS32506</name>
</gene>
<feature type="non-terminal residue" evidence="2">
    <location>
        <position position="555"/>
    </location>
</feature>
<dbReference type="Gene3D" id="2.40.160.200">
    <property type="entry name" value="LURP1-related"/>
    <property type="match status" value="1"/>
</dbReference>
<name>A0A819SRS9_9BILA</name>
<reference evidence="2" key="1">
    <citation type="submission" date="2021-02" db="EMBL/GenBank/DDBJ databases">
        <authorList>
            <person name="Nowell W R."/>
        </authorList>
    </citation>
    <scope>NUCLEOTIDE SEQUENCE</scope>
</reference>
<dbReference type="AlphaFoldDB" id="A0A819SRS9"/>
<dbReference type="EMBL" id="CAJOBB010003951">
    <property type="protein sequence ID" value="CAF4067103.1"/>
    <property type="molecule type" value="Genomic_DNA"/>
</dbReference>
<protein>
    <submittedName>
        <fullName evidence="2">Uncharacterized protein</fullName>
    </submittedName>
</protein>
<dbReference type="Pfam" id="PF04525">
    <property type="entry name" value="LOR"/>
    <property type="match status" value="1"/>
</dbReference>
<comment type="caution">
    <text evidence="2">The sequence shown here is derived from an EMBL/GenBank/DDBJ whole genome shotgun (WGS) entry which is preliminary data.</text>
</comment>
<organism evidence="2 3">
    <name type="scientific">Adineta steineri</name>
    <dbReference type="NCBI Taxonomy" id="433720"/>
    <lineage>
        <taxon>Eukaryota</taxon>
        <taxon>Metazoa</taxon>
        <taxon>Spiralia</taxon>
        <taxon>Gnathifera</taxon>
        <taxon>Rotifera</taxon>
        <taxon>Eurotatoria</taxon>
        <taxon>Bdelloidea</taxon>
        <taxon>Adinetida</taxon>
        <taxon>Adinetidae</taxon>
        <taxon>Adineta</taxon>
    </lineage>
</organism>
<proteinExistence type="inferred from homology"/>
<dbReference type="InterPro" id="IPR025659">
    <property type="entry name" value="Tubby-like_C"/>
</dbReference>
<sequence>MAMSDHDNYKLFYHPALIKLKIDVFFSSDFSQIVIFLKALPNLRCLDVHFRTGLIYGYQWEEAIRNYLPKLKTLRFSMNRFYGELYPQILLRDIANSYRSSFWIDEHQWFVQCYIRDRTIYLYTSSHRFHDFGDTFNYPDSWTSTCPYDNQQNFCDNITDVSYEMFSQRRISSTVSMRNIEHLSITLPINDQFWSVVPSLNRLHSLMILSSHIDHFQSQLQTLFNRAPNLCRLVIDQNESSHPQMLLFKCTNASIRELYLKCHNHNFSQQECEILVHSSLGTQCEELSINVINYESIVYLVENMINLRSLDVQCHDEITREHFLSIKKHHEGSHNGHLLKKKKLSKWLKNHLKIADCTGSPHLKNGDDENMSNTDRLIHCRLSNNHSSNQSQERICRYQIRGTILSLRDNFTIKDELGYDMFNVRSKILSIGDNLVLEDIDGNELIKIRQELFHLHPTFHIMSAGDGNSESSLAHIKKKFRVFHKKFTIDSIYGQYTIEAVDMLAHTFRITKGERSVANISKKYLKAADTYTVAIADDENQAFILALVIVINQVL</sequence>
<evidence type="ECO:0000256" key="1">
    <source>
        <dbReference type="ARBA" id="ARBA00005437"/>
    </source>
</evidence>
<evidence type="ECO:0000313" key="3">
    <source>
        <dbReference type="Proteomes" id="UP000663868"/>
    </source>
</evidence>